<keyword evidence="6" id="KW-0401">Integrin</keyword>
<dbReference type="Proteomes" id="UP001153269">
    <property type="component" value="Unassembled WGS sequence"/>
</dbReference>
<dbReference type="GO" id="GO:0098609">
    <property type="term" value="P:cell-cell adhesion"/>
    <property type="evidence" value="ECO:0007669"/>
    <property type="project" value="TreeGrafter"/>
</dbReference>
<evidence type="ECO:0000256" key="5">
    <source>
        <dbReference type="ARBA" id="ARBA00022989"/>
    </source>
</evidence>
<dbReference type="EMBL" id="CADEAL010004352">
    <property type="protein sequence ID" value="CAB1457680.1"/>
    <property type="molecule type" value="Genomic_DNA"/>
</dbReference>
<dbReference type="GO" id="GO:0008305">
    <property type="term" value="C:integrin complex"/>
    <property type="evidence" value="ECO:0007669"/>
    <property type="project" value="TreeGrafter"/>
</dbReference>
<gene>
    <name evidence="13" type="ORF">PLEPLA_LOCUS45504</name>
</gene>
<dbReference type="InterPro" id="IPR048286">
    <property type="entry name" value="Integrin_alpha_Ig-like_3"/>
</dbReference>
<keyword evidence="5 11" id="KW-1133">Transmembrane helix</keyword>
<keyword evidence="10" id="KW-0325">Glycoprotein</keyword>
<evidence type="ECO:0000256" key="11">
    <source>
        <dbReference type="SAM" id="Phobius"/>
    </source>
</evidence>
<dbReference type="AlphaFoldDB" id="A0A9N7ZB00"/>
<feature type="domain" description="Integrin alpha third immunoglobulin-like" evidence="12">
    <location>
        <begin position="22"/>
        <end position="136"/>
    </location>
</feature>
<evidence type="ECO:0000256" key="1">
    <source>
        <dbReference type="ARBA" id="ARBA00004479"/>
    </source>
</evidence>
<keyword evidence="9" id="KW-0675">Receptor</keyword>
<dbReference type="GO" id="GO:0007160">
    <property type="term" value="P:cell-matrix adhesion"/>
    <property type="evidence" value="ECO:0007669"/>
    <property type="project" value="TreeGrafter"/>
</dbReference>
<dbReference type="InterPro" id="IPR018184">
    <property type="entry name" value="Integrin_alpha_C_CS"/>
</dbReference>
<accession>A0A9N7ZB00</accession>
<comment type="subcellular location">
    <subcellularLocation>
        <location evidence="1">Membrane</location>
        <topology evidence="1">Single-pass type I membrane protein</topology>
    </subcellularLocation>
</comment>
<protein>
    <recommendedName>
        <fullName evidence="12">Integrin alpha third immunoglobulin-like domain-containing protein</fullName>
    </recommendedName>
</protein>
<evidence type="ECO:0000256" key="3">
    <source>
        <dbReference type="ARBA" id="ARBA00022692"/>
    </source>
</evidence>
<name>A0A9N7ZB00_PLEPL</name>
<evidence type="ECO:0000256" key="4">
    <source>
        <dbReference type="ARBA" id="ARBA00022889"/>
    </source>
</evidence>
<dbReference type="FunFam" id="1.20.5.930:FF:000001">
    <property type="entry name" value="Integrin subunit alpha V"/>
    <property type="match status" value="1"/>
</dbReference>
<dbReference type="GO" id="GO:0009897">
    <property type="term" value="C:external side of plasma membrane"/>
    <property type="evidence" value="ECO:0007669"/>
    <property type="project" value="TreeGrafter"/>
</dbReference>
<keyword evidence="3 11" id="KW-0812">Transmembrane</keyword>
<evidence type="ECO:0000256" key="10">
    <source>
        <dbReference type="ARBA" id="ARBA00023180"/>
    </source>
</evidence>
<reference evidence="13" key="1">
    <citation type="submission" date="2020-03" db="EMBL/GenBank/DDBJ databases">
        <authorList>
            <person name="Weist P."/>
        </authorList>
    </citation>
    <scope>NUCLEOTIDE SEQUENCE</scope>
</reference>
<evidence type="ECO:0000313" key="13">
    <source>
        <dbReference type="EMBL" id="CAB1457680.1"/>
    </source>
</evidence>
<dbReference type="Pfam" id="PF20806">
    <property type="entry name" value="Integrin_A_Ig_3"/>
    <property type="match status" value="1"/>
</dbReference>
<evidence type="ECO:0000256" key="9">
    <source>
        <dbReference type="ARBA" id="ARBA00023170"/>
    </source>
</evidence>
<keyword evidence="4" id="KW-0130">Cell adhesion</keyword>
<evidence type="ECO:0000256" key="2">
    <source>
        <dbReference type="ARBA" id="ARBA00008054"/>
    </source>
</evidence>
<keyword evidence="14" id="KW-1185">Reference proteome</keyword>
<evidence type="ECO:0000256" key="8">
    <source>
        <dbReference type="ARBA" id="ARBA00023157"/>
    </source>
</evidence>
<dbReference type="GO" id="GO:0005178">
    <property type="term" value="F:integrin binding"/>
    <property type="evidence" value="ECO:0007669"/>
    <property type="project" value="TreeGrafter"/>
</dbReference>
<dbReference type="PANTHER" id="PTHR23220:SF89">
    <property type="entry name" value="INTEGRIN ALPHA-3"/>
    <property type="match status" value="1"/>
</dbReference>
<evidence type="ECO:0000256" key="7">
    <source>
        <dbReference type="ARBA" id="ARBA00023136"/>
    </source>
</evidence>
<feature type="transmembrane region" description="Helical" evidence="11">
    <location>
        <begin position="155"/>
        <end position="179"/>
    </location>
</feature>
<evidence type="ECO:0000313" key="14">
    <source>
        <dbReference type="Proteomes" id="UP001153269"/>
    </source>
</evidence>
<organism evidence="13 14">
    <name type="scientific">Pleuronectes platessa</name>
    <name type="common">European plaice</name>
    <dbReference type="NCBI Taxonomy" id="8262"/>
    <lineage>
        <taxon>Eukaryota</taxon>
        <taxon>Metazoa</taxon>
        <taxon>Chordata</taxon>
        <taxon>Craniata</taxon>
        <taxon>Vertebrata</taxon>
        <taxon>Euteleostomi</taxon>
        <taxon>Actinopterygii</taxon>
        <taxon>Neopterygii</taxon>
        <taxon>Teleostei</taxon>
        <taxon>Neoteleostei</taxon>
        <taxon>Acanthomorphata</taxon>
        <taxon>Carangaria</taxon>
        <taxon>Pleuronectiformes</taxon>
        <taxon>Pleuronectoidei</taxon>
        <taxon>Pleuronectidae</taxon>
        <taxon>Pleuronectes</taxon>
    </lineage>
</organism>
<dbReference type="InterPro" id="IPR032695">
    <property type="entry name" value="Integrin_dom_sf"/>
</dbReference>
<evidence type="ECO:0000259" key="12">
    <source>
        <dbReference type="Pfam" id="PF20806"/>
    </source>
</evidence>
<sequence>MSLSPPSPLPPSFIFPLSFVPQLSGSGPKRTRRQIEVGDARDATQPQIIEPQAAISVGTHRKESHLLECSKGTARCVKFTCPLHNMTDSAKIHVRSRLWNSTMLEDFSNALRVTVKGEAKLRLITDKPTIKLDSDPIMFTVEIEPEEGVEAPYELPLWIIILAAVAGVLLLGIIIIILWKCGFFQRASTREMYEAKSQTAEMKIQPSETEKLTEDY</sequence>
<evidence type="ECO:0000256" key="6">
    <source>
        <dbReference type="ARBA" id="ARBA00023037"/>
    </source>
</evidence>
<dbReference type="Gene3D" id="1.20.5.930">
    <property type="entry name" value="Bicelle-embedded integrin alpha(iib) transmembrane segment"/>
    <property type="match status" value="1"/>
</dbReference>
<dbReference type="SUPFAM" id="SSF69179">
    <property type="entry name" value="Integrin domains"/>
    <property type="match status" value="1"/>
</dbReference>
<comment type="similarity">
    <text evidence="2">Belongs to the integrin alpha chain family.</text>
</comment>
<dbReference type="Gene3D" id="2.60.40.1530">
    <property type="entry name" value="ntegrin, alpha v. Chain A, domain 4"/>
    <property type="match status" value="1"/>
</dbReference>
<proteinExistence type="inferred from homology"/>
<dbReference type="PROSITE" id="PS00242">
    <property type="entry name" value="INTEGRIN_ALPHA"/>
    <property type="match status" value="1"/>
</dbReference>
<dbReference type="GO" id="GO:0033627">
    <property type="term" value="P:cell adhesion mediated by integrin"/>
    <property type="evidence" value="ECO:0007669"/>
    <property type="project" value="TreeGrafter"/>
</dbReference>
<keyword evidence="8" id="KW-1015">Disulfide bond</keyword>
<dbReference type="GO" id="GO:0007229">
    <property type="term" value="P:integrin-mediated signaling pathway"/>
    <property type="evidence" value="ECO:0007669"/>
    <property type="project" value="UniProtKB-KW"/>
</dbReference>
<keyword evidence="7 11" id="KW-0472">Membrane</keyword>
<comment type="caution">
    <text evidence="13">The sequence shown here is derived from an EMBL/GenBank/DDBJ whole genome shotgun (WGS) entry which is preliminary data.</text>
</comment>
<dbReference type="GO" id="GO:0050900">
    <property type="term" value="P:leukocyte migration"/>
    <property type="evidence" value="ECO:0007669"/>
    <property type="project" value="TreeGrafter"/>
</dbReference>
<dbReference type="PANTHER" id="PTHR23220">
    <property type="entry name" value="INTEGRIN ALPHA"/>
    <property type="match status" value="1"/>
</dbReference>